<dbReference type="GeneID" id="136072054"/>
<proteinExistence type="predicted"/>
<dbReference type="RefSeq" id="XP_065676185.1">
    <property type="nucleotide sequence ID" value="XM_065820113.1"/>
</dbReference>
<organism evidence="1 2">
    <name type="scientific">Hydra vulgaris</name>
    <name type="common">Hydra</name>
    <name type="synonym">Hydra attenuata</name>
    <dbReference type="NCBI Taxonomy" id="6087"/>
    <lineage>
        <taxon>Eukaryota</taxon>
        <taxon>Metazoa</taxon>
        <taxon>Cnidaria</taxon>
        <taxon>Hydrozoa</taxon>
        <taxon>Hydroidolina</taxon>
        <taxon>Anthoathecata</taxon>
        <taxon>Aplanulata</taxon>
        <taxon>Hydridae</taxon>
        <taxon>Hydra</taxon>
    </lineage>
</organism>
<name>A0ABM4DNP1_HYDVU</name>
<dbReference type="Proteomes" id="UP001652625">
    <property type="component" value="Chromosome 15"/>
</dbReference>
<gene>
    <name evidence="2" type="primary">LOC136072054</name>
</gene>
<evidence type="ECO:0000313" key="2">
    <source>
        <dbReference type="RefSeq" id="XP_065676185.1"/>
    </source>
</evidence>
<reference evidence="2" key="1">
    <citation type="submission" date="2025-08" db="UniProtKB">
        <authorList>
            <consortium name="RefSeq"/>
        </authorList>
    </citation>
    <scope>IDENTIFICATION</scope>
</reference>
<accession>A0ABM4DNP1</accession>
<keyword evidence="1" id="KW-1185">Reference proteome</keyword>
<sequence>MLMGFDFFNIFDEIIEQDDRCRTFRSQFKFNSRTFKSFHKDKKVTELNKLEKSWFSAAAECDILKLKQYYGNDKDLLNKKDIFTGLLCIGLPRKEILICFCGFLNKKLTSI</sequence>
<evidence type="ECO:0000313" key="1">
    <source>
        <dbReference type="Proteomes" id="UP001652625"/>
    </source>
</evidence>
<protein>
    <submittedName>
        <fullName evidence="2">Uncharacterized protein LOC136072054 isoform X3</fullName>
    </submittedName>
</protein>